<name>A0ABY3L3R4_9BACT</name>
<feature type="non-terminal residue" evidence="1">
    <location>
        <position position="1"/>
    </location>
</feature>
<keyword evidence="2" id="KW-1185">Reference proteome</keyword>
<reference evidence="1 2" key="1">
    <citation type="submission" date="2019-08" db="EMBL/GenBank/DDBJ databases">
        <title>Rapid identification of Enteric Bacteria from Whole Genome Sequences (WGS) using Average Nucleotide Identity (ANI).</title>
        <authorList>
            <person name="Lane C."/>
        </authorList>
    </citation>
    <scope>NUCLEOTIDE SEQUENCE [LARGE SCALE GENOMIC DNA]</scope>
    <source>
        <strain evidence="1 2">D4984</strain>
    </source>
</reference>
<gene>
    <name evidence="1" type="ORF">FVD16_01575</name>
</gene>
<organism evidence="1 2">
    <name type="scientific">Campylobacter helveticus</name>
    <dbReference type="NCBI Taxonomy" id="28898"/>
    <lineage>
        <taxon>Bacteria</taxon>
        <taxon>Pseudomonadati</taxon>
        <taxon>Campylobacterota</taxon>
        <taxon>Epsilonproteobacteria</taxon>
        <taxon>Campylobacterales</taxon>
        <taxon>Campylobacteraceae</taxon>
        <taxon>Campylobacter</taxon>
    </lineage>
</organism>
<evidence type="ECO:0000313" key="1">
    <source>
        <dbReference type="EMBL" id="TXK59672.1"/>
    </source>
</evidence>
<sequence>LTLLNYSLSNESLKIKLKLTHKENIKTLEQTRLTLNQNKALEIKAKQSKASLYAVLEDDVIRCPHGGKVILKSNKGKSFKSNGVPLILESDYLNSKIQGCSHTIAGVSVPCTRVVNVKGSLSQKKVNDEFVILQELVSNSITNQGFALKCVPKLNQFIFDHSFNPLEGLEQQSKSLTKLQEPMIRLHYKSDRFQKDNLPIYNLLINNERKEQDKALSELNILQKDLRDIEDINLLNQFKQDFSKDYEFKELNLSLDTNLIKLYFIIPKNIAKIHKDAYKEFENKNLGAGYFKQLHTYDKIIKNTLEDNKELMTYHFCFLTPAKMHNLKLQIAKGLDEILEDEDRKQGVFVCKFVVVNGIEM</sequence>
<dbReference type="EMBL" id="VRMA01000014">
    <property type="protein sequence ID" value="TXK59672.1"/>
    <property type="molecule type" value="Genomic_DNA"/>
</dbReference>
<proteinExistence type="predicted"/>
<protein>
    <recommendedName>
        <fullName evidence="3">Lysozyme</fullName>
    </recommendedName>
</protein>
<dbReference type="RefSeq" id="WP_147734415.1">
    <property type="nucleotide sequence ID" value="NZ_VRMA01000014.1"/>
</dbReference>
<comment type="caution">
    <text evidence="1">The sequence shown here is derived from an EMBL/GenBank/DDBJ whole genome shotgun (WGS) entry which is preliminary data.</text>
</comment>
<evidence type="ECO:0008006" key="3">
    <source>
        <dbReference type="Google" id="ProtNLM"/>
    </source>
</evidence>
<accession>A0ABY3L3R4</accession>
<dbReference type="Proteomes" id="UP000321317">
    <property type="component" value="Unassembled WGS sequence"/>
</dbReference>
<evidence type="ECO:0000313" key="2">
    <source>
        <dbReference type="Proteomes" id="UP000321317"/>
    </source>
</evidence>